<dbReference type="RefSeq" id="WP_250927024.1">
    <property type="nucleotide sequence ID" value="NZ_JAMQBK010000008.1"/>
</dbReference>
<evidence type="ECO:0000256" key="10">
    <source>
        <dbReference type="ARBA" id="ARBA00023136"/>
    </source>
</evidence>
<dbReference type="InterPro" id="IPR050083">
    <property type="entry name" value="HtpX_protease"/>
</dbReference>
<dbReference type="EMBL" id="JAMQBK010000008">
    <property type="protein sequence ID" value="MCM2369352.1"/>
    <property type="molecule type" value="Genomic_DNA"/>
</dbReference>
<comment type="caution">
    <text evidence="14">The sequence shown here is derived from an EMBL/GenBank/DDBJ whole genome shotgun (WGS) entry which is preliminary data.</text>
</comment>
<evidence type="ECO:0000256" key="8">
    <source>
        <dbReference type="ARBA" id="ARBA00022989"/>
    </source>
</evidence>
<gene>
    <name evidence="14" type="ORF">NB063_01825</name>
</gene>
<feature type="region of interest" description="Disordered" evidence="11">
    <location>
        <begin position="38"/>
        <end position="62"/>
    </location>
</feature>
<proteinExistence type="predicted"/>
<evidence type="ECO:0000256" key="5">
    <source>
        <dbReference type="ARBA" id="ARBA00022723"/>
    </source>
</evidence>
<dbReference type="GO" id="GO:0008237">
    <property type="term" value="F:metallopeptidase activity"/>
    <property type="evidence" value="ECO:0007669"/>
    <property type="project" value="UniProtKB-KW"/>
</dbReference>
<keyword evidence="7" id="KW-0862">Zinc</keyword>
<dbReference type="Gene3D" id="3.30.2010.10">
    <property type="entry name" value="Metalloproteases ('zincins'), catalytic domain"/>
    <property type="match status" value="1"/>
</dbReference>
<evidence type="ECO:0000259" key="13">
    <source>
        <dbReference type="Pfam" id="PF01435"/>
    </source>
</evidence>
<evidence type="ECO:0000313" key="14">
    <source>
        <dbReference type="EMBL" id="MCM2369352.1"/>
    </source>
</evidence>
<dbReference type="Proteomes" id="UP001202961">
    <property type="component" value="Unassembled WGS sequence"/>
</dbReference>
<feature type="transmembrane region" description="Helical" evidence="12">
    <location>
        <begin position="252"/>
        <end position="280"/>
    </location>
</feature>
<keyword evidence="3" id="KW-0645">Protease</keyword>
<feature type="transmembrane region" description="Helical" evidence="12">
    <location>
        <begin position="205"/>
        <end position="232"/>
    </location>
</feature>
<evidence type="ECO:0000256" key="4">
    <source>
        <dbReference type="ARBA" id="ARBA00022692"/>
    </source>
</evidence>
<evidence type="ECO:0000256" key="1">
    <source>
        <dbReference type="ARBA" id="ARBA00001947"/>
    </source>
</evidence>
<keyword evidence="15" id="KW-1185">Reference proteome</keyword>
<dbReference type="EC" id="3.4.24.-" evidence="14"/>
<evidence type="ECO:0000256" key="11">
    <source>
        <dbReference type="SAM" id="MobiDB-lite"/>
    </source>
</evidence>
<sequence>MSIRFQCPKCEKVLRVGDEHAGKVAKCSGCQTKLRVPAAKSKTVKPKSSQTKHSPEQQPAEGDSLFSELPEFQTFDQPVEKPRGVDDDFRDALAAGTQTHFSGETSPLRPSATGFANSNSPAAAGSTNFVAPAAGVTPPTPNNAGLDDIGDVLGAMQATVASAVQQQRRTNALSNAPKTTVEQVKQAFDGELQDFDRSEGVKAQAFFVAISMVLLPIAFVTFVLVFTAAMIALPMNALPISFATFMTYGGLILYPLMWVLLFALWIPVFSLIGAVISMVFSGAADDDQTRVLTREDQPVMYEFVSQICEKVGAPTPARIDLDSNFNASASFRNGWMSFGKNELVLKLGVPLIASQSAEQLGSVIAHEFGHFRQGSAMRSTYLVRSLTGWFFEKAFLGQLRADLIEYYQDAEESNDSFLAVISFIGWLGRKIMLCFGYTGHALAGSLSREMEFDADRHAVHLAGTKSFIQSMANVERFGVAHGVTIENLRMLYLSSGVLVDNIPRFMIYIGETMSNGVIQRIAQEKQREKQERFDTHPPTRERVAAAKEINQAGLLHMQRPASDLVRNWQSVCELTTLDFYGQVIGKPVEKSQTTKLENVLKAEHKLLLDRKKA</sequence>
<feature type="region of interest" description="Disordered" evidence="11">
    <location>
        <begin position="98"/>
        <end position="118"/>
    </location>
</feature>
<dbReference type="Pfam" id="PF01435">
    <property type="entry name" value="Peptidase_M48"/>
    <property type="match status" value="1"/>
</dbReference>
<keyword evidence="4 12" id="KW-0812">Transmembrane</keyword>
<feature type="domain" description="Peptidase M48" evidence="13">
    <location>
        <begin position="350"/>
        <end position="549"/>
    </location>
</feature>
<evidence type="ECO:0000256" key="2">
    <source>
        <dbReference type="ARBA" id="ARBA00022475"/>
    </source>
</evidence>
<evidence type="ECO:0000256" key="7">
    <source>
        <dbReference type="ARBA" id="ARBA00022833"/>
    </source>
</evidence>
<name>A0ABT0TXM9_9BACT</name>
<organism evidence="14 15">
    <name type="scientific">Aporhodopirellula aestuarii</name>
    <dbReference type="NCBI Taxonomy" id="2950107"/>
    <lineage>
        <taxon>Bacteria</taxon>
        <taxon>Pseudomonadati</taxon>
        <taxon>Planctomycetota</taxon>
        <taxon>Planctomycetia</taxon>
        <taxon>Pirellulales</taxon>
        <taxon>Pirellulaceae</taxon>
        <taxon>Aporhodopirellula</taxon>
    </lineage>
</organism>
<dbReference type="PANTHER" id="PTHR43221:SF2">
    <property type="entry name" value="PROTEASE HTPX HOMOLOG"/>
    <property type="match status" value="1"/>
</dbReference>
<keyword evidence="6 14" id="KW-0378">Hydrolase</keyword>
<evidence type="ECO:0000256" key="6">
    <source>
        <dbReference type="ARBA" id="ARBA00022801"/>
    </source>
</evidence>
<comment type="cofactor">
    <cofactor evidence="1">
        <name>Zn(2+)</name>
        <dbReference type="ChEBI" id="CHEBI:29105"/>
    </cofactor>
</comment>
<protein>
    <submittedName>
        <fullName evidence="14">M48 family metalloprotease</fullName>
        <ecNumber evidence="14">3.4.24.-</ecNumber>
    </submittedName>
</protein>
<reference evidence="14 15" key="1">
    <citation type="journal article" date="2022" name="Syst. Appl. Microbiol.">
        <title>Rhodopirellula aestuarii sp. nov., a novel member of the genus Rhodopirellula isolated from brackish sediments collected in the Tagus River estuary, Portugal.</title>
        <authorList>
            <person name="Vitorino I.R."/>
            <person name="Klimek D."/>
            <person name="Calusinska M."/>
            <person name="Lobo-da-Cunha A."/>
            <person name="Vasconcelos V."/>
            <person name="Lage O.M."/>
        </authorList>
    </citation>
    <scope>NUCLEOTIDE SEQUENCE [LARGE SCALE GENOMIC DNA]</scope>
    <source>
        <strain evidence="14 15">ICT_H3.1</strain>
    </source>
</reference>
<dbReference type="InterPro" id="IPR001915">
    <property type="entry name" value="Peptidase_M48"/>
</dbReference>
<keyword evidence="8 12" id="KW-1133">Transmembrane helix</keyword>
<evidence type="ECO:0000256" key="3">
    <source>
        <dbReference type="ARBA" id="ARBA00022670"/>
    </source>
</evidence>
<dbReference type="CDD" id="cd07328">
    <property type="entry name" value="M48_Ste24p_like"/>
    <property type="match status" value="1"/>
</dbReference>
<evidence type="ECO:0000313" key="15">
    <source>
        <dbReference type="Proteomes" id="UP001202961"/>
    </source>
</evidence>
<accession>A0ABT0TXM9</accession>
<keyword evidence="9 14" id="KW-0482">Metalloprotease</keyword>
<evidence type="ECO:0000256" key="9">
    <source>
        <dbReference type="ARBA" id="ARBA00023049"/>
    </source>
</evidence>
<dbReference type="PANTHER" id="PTHR43221">
    <property type="entry name" value="PROTEASE HTPX"/>
    <property type="match status" value="1"/>
</dbReference>
<keyword evidence="10 12" id="KW-0472">Membrane</keyword>
<keyword evidence="2" id="KW-1003">Cell membrane</keyword>
<evidence type="ECO:0000256" key="12">
    <source>
        <dbReference type="SAM" id="Phobius"/>
    </source>
</evidence>
<keyword evidence="5" id="KW-0479">Metal-binding</keyword>